<accession>G7E092</accession>
<comment type="caution">
    <text evidence="1">The sequence shown here is derived from an EMBL/GenBank/DDBJ whole genome shotgun (WGS) entry which is preliminary data.</text>
</comment>
<name>G7E092_MIXOS</name>
<dbReference type="AlphaFoldDB" id="G7E092"/>
<keyword evidence="2" id="KW-1185">Reference proteome</keyword>
<gene>
    <name evidence="1" type="primary">Mo02916</name>
    <name evidence="1" type="ORF">E5Q_02916</name>
</gene>
<dbReference type="HOGENOM" id="CLU_980346_0_0_1"/>
<dbReference type="Proteomes" id="UP000009131">
    <property type="component" value="Unassembled WGS sequence"/>
</dbReference>
<sequence length="284" mass="32104">MKRYAQPRMIMLTPSQVQEIDFVKTYGRHRKIRFAPECKVMSMPAPKDLKHVFVRQERVRIRIRREEIAAQKALVAAEREQKREIKCTQGMVRQIATQRPRARQERSDASTPTVVEQPIVLKSILLRRSSTASSKSSSSSASSTFSSSSLLSAATTAPPVLCIAIIETHSAPPHDRAILRITRSPAESRTAQTMQPAVQSCKAMCKTLQAVKAQRCREYVDQIRQAYASIFQDEDGQCYDDGPNEAGKRTLDYLLGPKYCRLPPPRTPLQQTQSWFSRLRSVTV</sequence>
<reference evidence="1 2" key="2">
    <citation type="journal article" date="2012" name="Open Biol.">
        <title>Characteristics of nucleosomes and linker DNA regions on the genome of the basidiomycete Mixia osmundae revealed by mono- and dinucleosome mapping.</title>
        <authorList>
            <person name="Nishida H."/>
            <person name="Kondo S."/>
            <person name="Matsumoto T."/>
            <person name="Suzuki Y."/>
            <person name="Yoshikawa H."/>
            <person name="Taylor T.D."/>
            <person name="Sugiyama J."/>
        </authorList>
    </citation>
    <scope>NUCLEOTIDE SEQUENCE [LARGE SCALE GENOMIC DNA]</scope>
    <source>
        <strain evidence="2">CBS 9802 / IAM 14324 / JCM 22182 / KY 12970</strain>
    </source>
</reference>
<dbReference type="InParanoid" id="G7E092"/>
<evidence type="ECO:0000313" key="2">
    <source>
        <dbReference type="Proteomes" id="UP000009131"/>
    </source>
</evidence>
<dbReference type="EMBL" id="BABT02000076">
    <property type="protein sequence ID" value="GAA96252.1"/>
    <property type="molecule type" value="Genomic_DNA"/>
</dbReference>
<reference evidence="1 2" key="1">
    <citation type="journal article" date="2011" name="J. Gen. Appl. Microbiol.">
        <title>Draft genome sequencing of the enigmatic basidiomycete Mixia osmundae.</title>
        <authorList>
            <person name="Nishida H."/>
            <person name="Nagatsuka Y."/>
            <person name="Sugiyama J."/>
        </authorList>
    </citation>
    <scope>NUCLEOTIDE SEQUENCE [LARGE SCALE GENOMIC DNA]</scope>
    <source>
        <strain evidence="2">CBS 9802 / IAM 14324 / JCM 22182 / KY 12970</strain>
    </source>
</reference>
<evidence type="ECO:0000313" key="1">
    <source>
        <dbReference type="EMBL" id="GAA96252.1"/>
    </source>
</evidence>
<organism evidence="1 2">
    <name type="scientific">Mixia osmundae (strain CBS 9802 / IAM 14324 / JCM 22182 / KY 12970)</name>
    <dbReference type="NCBI Taxonomy" id="764103"/>
    <lineage>
        <taxon>Eukaryota</taxon>
        <taxon>Fungi</taxon>
        <taxon>Dikarya</taxon>
        <taxon>Basidiomycota</taxon>
        <taxon>Pucciniomycotina</taxon>
        <taxon>Mixiomycetes</taxon>
        <taxon>Mixiales</taxon>
        <taxon>Mixiaceae</taxon>
        <taxon>Mixia</taxon>
    </lineage>
</organism>
<protein>
    <submittedName>
        <fullName evidence="1">Uncharacterized protein</fullName>
    </submittedName>
</protein>
<proteinExistence type="predicted"/>